<dbReference type="EMBL" id="LSYV01000108">
    <property type="protein sequence ID" value="KXZ42976.1"/>
    <property type="molecule type" value="Genomic_DNA"/>
</dbReference>
<dbReference type="Proteomes" id="UP000075714">
    <property type="component" value="Unassembled WGS sequence"/>
</dbReference>
<keyword evidence="2" id="KW-1185">Reference proteome</keyword>
<sequence length="195" mass="21146">MEDNQAVPRAELTVQRRAALGRSRCSEDVAQALEDEECVGVSAHALLPPDSLCRQDWAAEAANGCTSSSQAESLTTPESGDSASAVDDAVWLALTPLDFGAIVAQRCAETLQQDAGKASLLQPGAIVVDVCMPYEYSSDASAKRQWGWARVRQALFRACMAGELLILDERTLFSLQGNRERMRGYVAAEIRRLRA</sequence>
<proteinExistence type="predicted"/>
<organism evidence="1 2">
    <name type="scientific">Gonium pectorale</name>
    <name type="common">Green alga</name>
    <dbReference type="NCBI Taxonomy" id="33097"/>
    <lineage>
        <taxon>Eukaryota</taxon>
        <taxon>Viridiplantae</taxon>
        <taxon>Chlorophyta</taxon>
        <taxon>core chlorophytes</taxon>
        <taxon>Chlorophyceae</taxon>
        <taxon>CS clade</taxon>
        <taxon>Chlamydomonadales</taxon>
        <taxon>Volvocaceae</taxon>
        <taxon>Gonium</taxon>
    </lineage>
</organism>
<evidence type="ECO:0000313" key="2">
    <source>
        <dbReference type="Proteomes" id="UP000075714"/>
    </source>
</evidence>
<dbReference type="AlphaFoldDB" id="A0A150FZD8"/>
<comment type="caution">
    <text evidence="1">The sequence shown here is derived from an EMBL/GenBank/DDBJ whole genome shotgun (WGS) entry which is preliminary data.</text>
</comment>
<gene>
    <name evidence="1" type="ORF">GPECTOR_108g171</name>
</gene>
<evidence type="ECO:0000313" key="1">
    <source>
        <dbReference type="EMBL" id="KXZ42976.1"/>
    </source>
</evidence>
<name>A0A150FZD8_GONPE</name>
<reference evidence="2" key="1">
    <citation type="journal article" date="2016" name="Nat. Commun.">
        <title>The Gonium pectorale genome demonstrates co-option of cell cycle regulation during the evolution of multicellularity.</title>
        <authorList>
            <person name="Hanschen E.R."/>
            <person name="Marriage T.N."/>
            <person name="Ferris P.J."/>
            <person name="Hamaji T."/>
            <person name="Toyoda A."/>
            <person name="Fujiyama A."/>
            <person name="Neme R."/>
            <person name="Noguchi H."/>
            <person name="Minakuchi Y."/>
            <person name="Suzuki M."/>
            <person name="Kawai-Toyooka H."/>
            <person name="Smith D.R."/>
            <person name="Sparks H."/>
            <person name="Anderson J."/>
            <person name="Bakaric R."/>
            <person name="Luria V."/>
            <person name="Karger A."/>
            <person name="Kirschner M.W."/>
            <person name="Durand P.M."/>
            <person name="Michod R.E."/>
            <person name="Nozaki H."/>
            <person name="Olson B.J."/>
        </authorList>
    </citation>
    <scope>NUCLEOTIDE SEQUENCE [LARGE SCALE GENOMIC DNA]</scope>
    <source>
        <strain evidence="2">NIES-2863</strain>
    </source>
</reference>
<accession>A0A150FZD8</accession>
<protein>
    <submittedName>
        <fullName evidence="1">Uncharacterized protein</fullName>
    </submittedName>
</protein>